<evidence type="ECO:0000313" key="2">
    <source>
        <dbReference type="EMBL" id="GFO70265.1"/>
    </source>
</evidence>
<dbReference type="EMBL" id="BLXZ01000009">
    <property type="protein sequence ID" value="GFO70265.1"/>
    <property type="molecule type" value="Genomic_DNA"/>
</dbReference>
<comment type="caution">
    <text evidence="2">The sequence shown here is derived from an EMBL/GenBank/DDBJ whole genome shotgun (WGS) entry which is preliminary data.</text>
</comment>
<evidence type="ECO:0000313" key="3">
    <source>
        <dbReference type="Proteomes" id="UP000587586"/>
    </source>
</evidence>
<name>A0A6V8NCC4_9BACT</name>
<sequence>MNRQKLVLCLLILMLVAAIGYALLRSPKEQHVAALTYRTGTAAAPRKPAQAPTRPAPGAPAAAESQSQVHLALLDQDRGRSAGFRRNLFSPIFKEEVKLPPFKPVPLPLPPKPVALPPPPPVPVAPPPPPPPTEEDLIGREMAKFTFLGFLKKGDERTVFLSKDREIFLAKKGSTLAGKYQVSGLTDDAITIKSLSGGKEVVIPLVENRSLVRRIGPNTRTP</sequence>
<proteinExistence type="predicted"/>
<feature type="region of interest" description="Disordered" evidence="1">
    <location>
        <begin position="40"/>
        <end position="67"/>
    </location>
</feature>
<protein>
    <submittedName>
        <fullName evidence="2">Type II secretion system protein PulP</fullName>
    </submittedName>
</protein>
<organism evidence="2 3">
    <name type="scientific">Geomonas limicola</name>
    <dbReference type="NCBI Taxonomy" id="2740186"/>
    <lineage>
        <taxon>Bacteria</taxon>
        <taxon>Pseudomonadati</taxon>
        <taxon>Thermodesulfobacteriota</taxon>
        <taxon>Desulfuromonadia</taxon>
        <taxon>Geobacterales</taxon>
        <taxon>Geobacteraceae</taxon>
        <taxon>Geomonas</taxon>
    </lineage>
</organism>
<keyword evidence="3" id="KW-1185">Reference proteome</keyword>
<reference evidence="3" key="1">
    <citation type="submission" date="2020-06" db="EMBL/GenBank/DDBJ databases">
        <title>Draft genomic sequecing of Geomonas sp. Red745.</title>
        <authorList>
            <person name="Itoh H."/>
            <person name="Xu Z.X."/>
            <person name="Ushijima N."/>
            <person name="Masuda Y."/>
            <person name="Shiratori Y."/>
            <person name="Senoo K."/>
        </authorList>
    </citation>
    <scope>NUCLEOTIDE SEQUENCE [LARGE SCALE GENOMIC DNA]</scope>
    <source>
        <strain evidence="3">Red745</strain>
    </source>
</reference>
<evidence type="ECO:0000256" key="1">
    <source>
        <dbReference type="SAM" id="MobiDB-lite"/>
    </source>
</evidence>
<dbReference type="Proteomes" id="UP000587586">
    <property type="component" value="Unassembled WGS sequence"/>
</dbReference>
<accession>A0A6V8NCC4</accession>
<gene>
    <name evidence="2" type="primary">pulP</name>
    <name evidence="2" type="ORF">GMLC_38440</name>
</gene>
<dbReference type="RefSeq" id="WP_183362887.1">
    <property type="nucleotide sequence ID" value="NZ_BLXZ01000009.1"/>
</dbReference>
<dbReference type="AlphaFoldDB" id="A0A6V8NCC4"/>